<sequence>MIDTTAKNGSKMEKREIGILKTTDPDSPYFLHSSDDPGRVLVMTLLTGENYHMWRRSMHNALFAKNKMGDLQGSVAYVESAAEVWNDLHEHFSQGNASRILSTEPLPSLNKVYAMTTKEEKQQAMVASRSPIIEATTLATKMNHTGKSSMSGKPRCGHCKKVGHTKERCYEIIGYPVGWKIGPTKMKGKGEHQKHQHQEKELIFAANTSHESQMAGDSLDQSPIAGLSKVQYDQLLMLLGGNSTPKHFVNLAGPSLEEVDWNG</sequence>
<evidence type="ECO:0000259" key="1">
    <source>
        <dbReference type="Pfam" id="PF14244"/>
    </source>
</evidence>
<comment type="caution">
    <text evidence="2">The sequence shown here is derived from an EMBL/GenBank/DDBJ whole genome shotgun (WGS) entry which is preliminary data.</text>
</comment>
<dbReference type="PANTHER" id="PTHR34222">
    <property type="entry name" value="GAG_PRE-INTEGRS DOMAIN-CONTAINING PROTEIN"/>
    <property type="match status" value="1"/>
</dbReference>
<dbReference type="PANTHER" id="PTHR34222:SF33">
    <property type="entry name" value="RETROTRANSPOSON GAG DOMAIN-CONTAINING PROTEIN"/>
    <property type="match status" value="1"/>
</dbReference>
<reference evidence="2 3" key="1">
    <citation type="journal article" date="2021" name="Commun. Biol.">
        <title>The genome of Shorea leprosula (Dipterocarpaceae) highlights the ecological relevance of drought in aseasonal tropical rainforests.</title>
        <authorList>
            <person name="Ng K.K.S."/>
            <person name="Kobayashi M.J."/>
            <person name="Fawcett J.A."/>
            <person name="Hatakeyama M."/>
            <person name="Paape T."/>
            <person name="Ng C.H."/>
            <person name="Ang C.C."/>
            <person name="Tnah L.H."/>
            <person name="Lee C.T."/>
            <person name="Nishiyama T."/>
            <person name="Sese J."/>
            <person name="O'Brien M.J."/>
            <person name="Copetti D."/>
            <person name="Mohd Noor M.I."/>
            <person name="Ong R.C."/>
            <person name="Putra M."/>
            <person name="Sireger I.Z."/>
            <person name="Indrioko S."/>
            <person name="Kosugi Y."/>
            <person name="Izuno A."/>
            <person name="Isagi Y."/>
            <person name="Lee S.L."/>
            <person name="Shimizu K.K."/>
        </authorList>
    </citation>
    <scope>NUCLEOTIDE SEQUENCE [LARGE SCALE GENOMIC DNA]</scope>
    <source>
        <strain evidence="2">214</strain>
    </source>
</reference>
<accession>A0AAV5KWL1</accession>
<proteinExistence type="predicted"/>
<evidence type="ECO:0000313" key="2">
    <source>
        <dbReference type="EMBL" id="GKV28763.1"/>
    </source>
</evidence>
<protein>
    <recommendedName>
        <fullName evidence="1">Retrotransposon Copia-like N-terminal domain-containing protein</fullName>
    </recommendedName>
</protein>
<name>A0AAV5KWL1_9ROSI</name>
<dbReference type="Pfam" id="PF14244">
    <property type="entry name" value="Retrotran_gag_3"/>
    <property type="match status" value="1"/>
</dbReference>
<keyword evidence="3" id="KW-1185">Reference proteome</keyword>
<dbReference type="InterPro" id="IPR029472">
    <property type="entry name" value="Copia-like_N"/>
</dbReference>
<gene>
    <name evidence="2" type="ORF">SLEP1_g37773</name>
</gene>
<dbReference type="EMBL" id="BPVZ01000080">
    <property type="protein sequence ID" value="GKV28763.1"/>
    <property type="molecule type" value="Genomic_DNA"/>
</dbReference>
<feature type="domain" description="Retrotransposon Copia-like N-terminal" evidence="1">
    <location>
        <begin position="32"/>
        <end position="75"/>
    </location>
</feature>
<dbReference type="Proteomes" id="UP001054252">
    <property type="component" value="Unassembled WGS sequence"/>
</dbReference>
<organism evidence="2 3">
    <name type="scientific">Rubroshorea leprosula</name>
    <dbReference type="NCBI Taxonomy" id="152421"/>
    <lineage>
        <taxon>Eukaryota</taxon>
        <taxon>Viridiplantae</taxon>
        <taxon>Streptophyta</taxon>
        <taxon>Embryophyta</taxon>
        <taxon>Tracheophyta</taxon>
        <taxon>Spermatophyta</taxon>
        <taxon>Magnoliopsida</taxon>
        <taxon>eudicotyledons</taxon>
        <taxon>Gunneridae</taxon>
        <taxon>Pentapetalae</taxon>
        <taxon>rosids</taxon>
        <taxon>malvids</taxon>
        <taxon>Malvales</taxon>
        <taxon>Dipterocarpaceae</taxon>
        <taxon>Rubroshorea</taxon>
    </lineage>
</organism>
<evidence type="ECO:0000313" key="3">
    <source>
        <dbReference type="Proteomes" id="UP001054252"/>
    </source>
</evidence>
<dbReference type="AlphaFoldDB" id="A0AAV5KWL1"/>